<dbReference type="Pfam" id="PF05263">
    <property type="entry name" value="DUF722"/>
    <property type="match status" value="1"/>
</dbReference>
<evidence type="ECO:0000313" key="1">
    <source>
        <dbReference type="EMBL" id="MCX7578194.1"/>
    </source>
</evidence>
<protein>
    <submittedName>
        <fullName evidence="1">DUF722 domain-containing protein</fullName>
    </submittedName>
</protein>
<dbReference type="Proteomes" id="UP001080333">
    <property type="component" value="Unassembled WGS sequence"/>
</dbReference>
<sequence length="138" mass="16547">MADRIDKYLSDYFSGVIEMQIRLRIRELETPTSFDENIGGGKAENKRNIQTENDIIIQESDYILQSFIRDRWFMSNFLKVLTSEERAMLELRYDRRRKRSWLQVASILSKSESQCYRDMQRIKQIYRTSVFASRAVDK</sequence>
<dbReference type="InterPro" id="IPR007927">
    <property type="entry name" value="DUF722"/>
</dbReference>
<proteinExistence type="predicted"/>
<dbReference type="EMBL" id="QVOQ01000005">
    <property type="protein sequence ID" value="MCX7578194.1"/>
    <property type="molecule type" value="Genomic_DNA"/>
</dbReference>
<evidence type="ECO:0000313" key="2">
    <source>
        <dbReference type="Proteomes" id="UP001080333"/>
    </source>
</evidence>
<dbReference type="AlphaFoldDB" id="A0A9X3E6X0"/>
<comment type="caution">
    <text evidence="1">The sequence shown here is derived from an EMBL/GenBank/DDBJ whole genome shotgun (WGS) entry which is preliminary data.</text>
</comment>
<organism evidence="1 2">
    <name type="scientific">Leuconostoc falkenbergense</name>
    <dbReference type="NCBI Taxonomy" id="2766470"/>
    <lineage>
        <taxon>Bacteria</taxon>
        <taxon>Bacillati</taxon>
        <taxon>Bacillota</taxon>
        <taxon>Bacilli</taxon>
        <taxon>Lactobacillales</taxon>
        <taxon>Lactobacillaceae</taxon>
        <taxon>Leuconostoc</taxon>
    </lineage>
</organism>
<accession>A0A9X3E6X0</accession>
<dbReference type="RefSeq" id="WP_267286882.1">
    <property type="nucleotide sequence ID" value="NZ_QVOQ01000005.1"/>
</dbReference>
<dbReference type="InterPro" id="IPR006523">
    <property type="entry name" value="RinA"/>
</dbReference>
<reference evidence="1" key="1">
    <citation type="submission" date="2018-08" db="EMBL/GenBank/DDBJ databases">
        <title>Draft genome sequences of Leuconostoc spp. and Weissella spp. with biocontrol potential.</title>
        <authorList>
            <person name="Lo R."/>
            <person name="Ho V.T.T."/>
            <person name="Turner M.S."/>
        </authorList>
    </citation>
    <scope>NUCLEOTIDE SEQUENCE</scope>
    <source>
        <strain evidence="1">156</strain>
    </source>
</reference>
<name>A0A9X3E6X0_9LACO</name>
<dbReference type="NCBIfam" id="TIGR01636">
    <property type="entry name" value="phage_rinA"/>
    <property type="match status" value="1"/>
</dbReference>
<gene>
    <name evidence="1" type="ORF">D0502_02105</name>
</gene>